<name>A0A1N6JCL4_9BURK</name>
<dbReference type="Pfam" id="PF13663">
    <property type="entry name" value="DUF4148"/>
    <property type="match status" value="1"/>
</dbReference>
<feature type="signal peptide" evidence="1">
    <location>
        <begin position="1"/>
        <end position="22"/>
    </location>
</feature>
<proteinExistence type="predicted"/>
<organism evidence="2 3">
    <name type="scientific">Paraburkholderia phenazinium</name>
    <dbReference type="NCBI Taxonomy" id="60549"/>
    <lineage>
        <taxon>Bacteria</taxon>
        <taxon>Pseudomonadati</taxon>
        <taxon>Pseudomonadota</taxon>
        <taxon>Betaproteobacteria</taxon>
        <taxon>Burkholderiales</taxon>
        <taxon>Burkholderiaceae</taxon>
        <taxon>Paraburkholderia</taxon>
    </lineage>
</organism>
<accession>A0A1N6JCL4</accession>
<evidence type="ECO:0000313" key="2">
    <source>
        <dbReference type="EMBL" id="SIO41967.1"/>
    </source>
</evidence>
<gene>
    <name evidence="2" type="ORF">SAMN05444168_4194</name>
</gene>
<dbReference type="AlphaFoldDB" id="A0A1N6JCL4"/>
<sequence length="103" mass="11315">MKHFEKAIAAAVLLTVSAASWASPGLTPQQCNDYPFTRLKTEVTHKQLMNELSELEAVGYDPSANDNYYPSDLMAAQKKLNAEYRRDCTASNGVPTAQYSATP</sequence>
<feature type="chain" id="PRO_5012545904" description="DUF4148 domain-containing protein" evidence="1">
    <location>
        <begin position="23"/>
        <end position="103"/>
    </location>
</feature>
<evidence type="ECO:0000313" key="3">
    <source>
        <dbReference type="Proteomes" id="UP000184693"/>
    </source>
</evidence>
<dbReference type="Proteomes" id="UP000184693">
    <property type="component" value="Unassembled WGS sequence"/>
</dbReference>
<dbReference type="EMBL" id="FSRM01000002">
    <property type="protein sequence ID" value="SIO41967.1"/>
    <property type="molecule type" value="Genomic_DNA"/>
</dbReference>
<dbReference type="InterPro" id="IPR025421">
    <property type="entry name" value="DUF4148"/>
</dbReference>
<keyword evidence="1" id="KW-0732">Signal</keyword>
<reference evidence="2 3" key="1">
    <citation type="submission" date="2016-11" db="EMBL/GenBank/DDBJ databases">
        <authorList>
            <person name="Jaros S."/>
            <person name="Januszkiewicz K."/>
            <person name="Wedrychowicz H."/>
        </authorList>
    </citation>
    <scope>NUCLEOTIDE SEQUENCE [LARGE SCALE GENOMIC DNA]</scope>
    <source>
        <strain evidence="2 3">GAS86</strain>
    </source>
</reference>
<dbReference type="RefSeq" id="WP_074266320.1">
    <property type="nucleotide sequence ID" value="NZ_FSRM01000002.1"/>
</dbReference>
<protein>
    <recommendedName>
        <fullName evidence="4">DUF4148 domain-containing protein</fullName>
    </recommendedName>
</protein>
<evidence type="ECO:0000256" key="1">
    <source>
        <dbReference type="SAM" id="SignalP"/>
    </source>
</evidence>
<evidence type="ECO:0008006" key="4">
    <source>
        <dbReference type="Google" id="ProtNLM"/>
    </source>
</evidence>
<dbReference type="OrthoDB" id="9030534at2"/>